<comment type="caution">
    <text evidence="1">The sequence shown here is derived from an EMBL/GenBank/DDBJ whole genome shotgun (WGS) entry which is preliminary data.</text>
</comment>
<gene>
    <name evidence="1" type="ORF">ENW96_00120</name>
</gene>
<sequence>MSYTLDELKAKILDFYPEIEKHQLQTDLTFDKDKNAYVIKIKKGKHELTTFLDKPDADACLDGKKCVYLGLHIAEFVKNFEMEEEQK</sequence>
<name>A0A7C3V1C9_9BACT</name>
<accession>A0A7C3V1C9</accession>
<organism evidence="1">
    <name type="scientific">Desulfobacca acetoxidans</name>
    <dbReference type="NCBI Taxonomy" id="60893"/>
    <lineage>
        <taxon>Bacteria</taxon>
        <taxon>Pseudomonadati</taxon>
        <taxon>Thermodesulfobacteriota</taxon>
        <taxon>Desulfobaccia</taxon>
        <taxon>Desulfobaccales</taxon>
        <taxon>Desulfobaccaceae</taxon>
        <taxon>Desulfobacca</taxon>
    </lineage>
</organism>
<dbReference type="AlphaFoldDB" id="A0A7C3V1C9"/>
<reference evidence="1" key="1">
    <citation type="journal article" date="2020" name="mSystems">
        <title>Genome- and Community-Level Interaction Insights into Carbon Utilization and Element Cycling Functions of Hydrothermarchaeota in Hydrothermal Sediment.</title>
        <authorList>
            <person name="Zhou Z."/>
            <person name="Liu Y."/>
            <person name="Xu W."/>
            <person name="Pan J."/>
            <person name="Luo Z.H."/>
            <person name="Li M."/>
        </authorList>
    </citation>
    <scope>NUCLEOTIDE SEQUENCE [LARGE SCALE GENOMIC DNA]</scope>
    <source>
        <strain evidence="1">SpSt-897</strain>
    </source>
</reference>
<proteinExistence type="predicted"/>
<evidence type="ECO:0000313" key="1">
    <source>
        <dbReference type="EMBL" id="HGF32782.1"/>
    </source>
</evidence>
<dbReference type="EMBL" id="DTMF01000005">
    <property type="protein sequence ID" value="HGF32782.1"/>
    <property type="molecule type" value="Genomic_DNA"/>
</dbReference>
<protein>
    <submittedName>
        <fullName evidence="1">Uncharacterized protein</fullName>
    </submittedName>
</protein>